<keyword evidence="5" id="KW-0472">Membrane</keyword>
<comment type="subcellular location">
    <subcellularLocation>
        <location evidence="1">Membrane</location>
        <topology evidence="1">Single-pass membrane protein</topology>
    </subcellularLocation>
</comment>
<dbReference type="InterPro" id="IPR036396">
    <property type="entry name" value="Cyt_P450_sf"/>
</dbReference>
<keyword evidence="2" id="KW-0812">Transmembrane</keyword>
<evidence type="ECO:0000256" key="2">
    <source>
        <dbReference type="ARBA" id="ARBA00022692"/>
    </source>
</evidence>
<keyword evidence="6 7" id="KW-0349">Heme</keyword>
<feature type="binding site" description="axial binding residue" evidence="6">
    <location>
        <position position="151"/>
    </location>
    <ligand>
        <name>heme</name>
        <dbReference type="ChEBI" id="CHEBI:30413"/>
    </ligand>
    <ligandPart>
        <name>Fe</name>
        <dbReference type="ChEBI" id="CHEBI:18248"/>
    </ligandPart>
</feature>
<organism evidence="8 9">
    <name type="scientific">Dioscorea cayennensis subsp. rotundata</name>
    <name type="common">White Guinea yam</name>
    <name type="synonym">Dioscorea rotundata</name>
    <dbReference type="NCBI Taxonomy" id="55577"/>
    <lineage>
        <taxon>Eukaryota</taxon>
        <taxon>Viridiplantae</taxon>
        <taxon>Streptophyta</taxon>
        <taxon>Embryophyta</taxon>
        <taxon>Tracheophyta</taxon>
        <taxon>Spermatophyta</taxon>
        <taxon>Magnoliopsida</taxon>
        <taxon>Liliopsida</taxon>
        <taxon>Dioscoreales</taxon>
        <taxon>Dioscoreaceae</taxon>
        <taxon>Dioscorea</taxon>
    </lineage>
</organism>
<comment type="similarity">
    <text evidence="7">Belongs to the cytochrome P450 family.</text>
</comment>
<reference evidence="8" key="1">
    <citation type="submission" date="2025-05" db="UniProtKB">
        <authorList>
            <consortium name="RefSeq"/>
        </authorList>
    </citation>
    <scope>NUCLEOTIDE SEQUENCE [LARGE SCALE GENOMIC DNA]</scope>
</reference>
<evidence type="ECO:0000256" key="7">
    <source>
        <dbReference type="RuleBase" id="RU000461"/>
    </source>
</evidence>
<dbReference type="PROSITE" id="PS00086">
    <property type="entry name" value="CYTOCHROME_P450"/>
    <property type="match status" value="1"/>
</dbReference>
<dbReference type="AlphaFoldDB" id="A0AB40BFR5"/>
<dbReference type="GO" id="GO:0016020">
    <property type="term" value="C:membrane"/>
    <property type="evidence" value="ECO:0007669"/>
    <property type="project" value="UniProtKB-SubCell"/>
</dbReference>
<evidence type="ECO:0000256" key="6">
    <source>
        <dbReference type="PIRSR" id="PIRSR602401-1"/>
    </source>
</evidence>
<keyword evidence="8" id="KW-1185">Reference proteome</keyword>
<dbReference type="Proteomes" id="UP001515500">
    <property type="component" value="Chromosome 1"/>
</dbReference>
<evidence type="ECO:0000313" key="9">
    <source>
        <dbReference type="RefSeq" id="XP_039126191.1"/>
    </source>
</evidence>
<dbReference type="GO" id="GO:0005506">
    <property type="term" value="F:iron ion binding"/>
    <property type="evidence" value="ECO:0007669"/>
    <property type="project" value="InterPro"/>
</dbReference>
<name>A0AB40BFR5_DIOCR</name>
<dbReference type="PRINTS" id="PR00463">
    <property type="entry name" value="EP450I"/>
</dbReference>
<keyword evidence="3 6" id="KW-0479">Metal-binding</keyword>
<accession>A0AB40BFR5</accession>
<dbReference type="InterPro" id="IPR001128">
    <property type="entry name" value="Cyt_P450"/>
</dbReference>
<dbReference type="Pfam" id="PF00067">
    <property type="entry name" value="p450"/>
    <property type="match status" value="1"/>
</dbReference>
<evidence type="ECO:0000256" key="4">
    <source>
        <dbReference type="ARBA" id="ARBA00022989"/>
    </source>
</evidence>
<evidence type="ECO:0000256" key="5">
    <source>
        <dbReference type="ARBA" id="ARBA00023136"/>
    </source>
</evidence>
<dbReference type="PRINTS" id="PR00385">
    <property type="entry name" value="P450"/>
</dbReference>
<dbReference type="SUPFAM" id="SSF48264">
    <property type="entry name" value="Cytochrome P450"/>
    <property type="match status" value="1"/>
</dbReference>
<evidence type="ECO:0000256" key="3">
    <source>
        <dbReference type="ARBA" id="ARBA00022723"/>
    </source>
</evidence>
<dbReference type="GO" id="GO:0016709">
    <property type="term" value="F:oxidoreductase activity, acting on paired donors, with incorporation or reduction of molecular oxygen, NAD(P)H as one donor, and incorporation of one atom of oxygen"/>
    <property type="evidence" value="ECO:0007669"/>
    <property type="project" value="TreeGrafter"/>
</dbReference>
<evidence type="ECO:0000256" key="1">
    <source>
        <dbReference type="ARBA" id="ARBA00004167"/>
    </source>
</evidence>
<dbReference type="InterPro" id="IPR051103">
    <property type="entry name" value="Plant_metabolite_P450s"/>
</dbReference>
<dbReference type="PANTHER" id="PTHR24298">
    <property type="entry name" value="FLAVONOID 3'-MONOOXYGENASE-RELATED"/>
    <property type="match status" value="1"/>
</dbReference>
<dbReference type="PANTHER" id="PTHR24298:SF800">
    <property type="entry name" value="CYTOCHROME P450 89A2-RELATED"/>
    <property type="match status" value="1"/>
</dbReference>
<dbReference type="GeneID" id="120262179"/>
<gene>
    <name evidence="9" type="primary">LOC120262179</name>
</gene>
<proteinExistence type="inferred from homology"/>
<dbReference type="InterPro" id="IPR017972">
    <property type="entry name" value="Cyt_P450_CS"/>
</dbReference>
<keyword evidence="7" id="KW-0503">Monooxygenase</keyword>
<keyword evidence="4" id="KW-1133">Transmembrane helix</keyword>
<reference evidence="9" key="2">
    <citation type="submission" date="2025-08" db="UniProtKB">
        <authorList>
            <consortium name="RefSeq"/>
        </authorList>
    </citation>
    <scope>IDENTIFICATION</scope>
</reference>
<comment type="cofactor">
    <cofactor evidence="6">
        <name>heme</name>
        <dbReference type="ChEBI" id="CHEBI:30413"/>
    </cofactor>
</comment>
<keyword evidence="7" id="KW-0560">Oxidoreductase</keyword>
<dbReference type="RefSeq" id="XP_039126191.1">
    <property type="nucleotide sequence ID" value="XM_039270257.1"/>
</dbReference>
<dbReference type="InterPro" id="IPR002401">
    <property type="entry name" value="Cyt_P450_E_grp-I"/>
</dbReference>
<sequence>MEMMLSWWRPSSRSKPNLVKQPEIQAKLFDEIQGVVGSEAEEVKEEELQRMPYLKAVILEGLRRHPPGHFVLPHAVTKEVKLNGYVIPVGEPGVASVNFMVAEMGRDEKVWKKPMEFRPERFMEGGEGQRIDLTGNKEITMMPFGIGRRICPGLELALLHLGYFVANLFKEFNWKVAYGEEIDVDQEKSEFTIVMKTAFRA</sequence>
<dbReference type="Gene3D" id="1.10.630.10">
    <property type="entry name" value="Cytochrome P450"/>
    <property type="match status" value="1"/>
</dbReference>
<dbReference type="GO" id="GO:0020037">
    <property type="term" value="F:heme binding"/>
    <property type="evidence" value="ECO:0007669"/>
    <property type="project" value="InterPro"/>
</dbReference>
<keyword evidence="6 7" id="KW-0408">Iron</keyword>
<protein>
    <submittedName>
        <fullName evidence="9">Cytochrome P450 89A2-like</fullName>
    </submittedName>
</protein>
<evidence type="ECO:0000313" key="8">
    <source>
        <dbReference type="Proteomes" id="UP001515500"/>
    </source>
</evidence>